<evidence type="ECO:0000256" key="1">
    <source>
        <dbReference type="SAM" id="MobiDB-lite"/>
    </source>
</evidence>
<organism evidence="2 3">
    <name type="scientific">Sporothrix schenckii 1099-18</name>
    <dbReference type="NCBI Taxonomy" id="1397361"/>
    <lineage>
        <taxon>Eukaryota</taxon>
        <taxon>Fungi</taxon>
        <taxon>Dikarya</taxon>
        <taxon>Ascomycota</taxon>
        <taxon>Pezizomycotina</taxon>
        <taxon>Sordariomycetes</taxon>
        <taxon>Sordariomycetidae</taxon>
        <taxon>Ophiostomatales</taxon>
        <taxon>Ophiostomataceae</taxon>
        <taxon>Sporothrix</taxon>
    </lineage>
</organism>
<proteinExistence type="predicted"/>
<dbReference type="EMBL" id="AXCR01000004">
    <property type="protein sequence ID" value="KJR87873.1"/>
    <property type="molecule type" value="Genomic_DNA"/>
</dbReference>
<reference evidence="2 3" key="1">
    <citation type="journal article" date="2014" name="BMC Genomics">
        <title>Comparative genomics of the major fungal agents of human and animal Sporotrichosis: Sporothrix schenckii and Sporothrix brasiliensis.</title>
        <authorList>
            <person name="Teixeira M.M."/>
            <person name="de Almeida L.G."/>
            <person name="Kubitschek-Barreira P."/>
            <person name="Alves F.L."/>
            <person name="Kioshima E.S."/>
            <person name="Abadio A.K."/>
            <person name="Fernandes L."/>
            <person name="Derengowski L.S."/>
            <person name="Ferreira K.S."/>
            <person name="Souza R.C."/>
            <person name="Ruiz J.C."/>
            <person name="de Andrade N.C."/>
            <person name="Paes H.C."/>
            <person name="Nicola A.M."/>
            <person name="Albuquerque P."/>
            <person name="Gerber A.L."/>
            <person name="Martins V.P."/>
            <person name="Peconick L.D."/>
            <person name="Neto A.V."/>
            <person name="Chaucanez C.B."/>
            <person name="Silva P.A."/>
            <person name="Cunha O.L."/>
            <person name="de Oliveira F.F."/>
            <person name="dos Santos T.C."/>
            <person name="Barros A.L."/>
            <person name="Soares M.A."/>
            <person name="de Oliveira L.M."/>
            <person name="Marini M.M."/>
            <person name="Villalobos-Duno H."/>
            <person name="Cunha M.M."/>
            <person name="de Hoog S."/>
            <person name="da Silveira J.F."/>
            <person name="Henrissat B."/>
            <person name="Nino-Vega G.A."/>
            <person name="Cisalpino P.S."/>
            <person name="Mora-Montes H.M."/>
            <person name="Almeida S.R."/>
            <person name="Stajich J.E."/>
            <person name="Lopes-Bezerra L.M."/>
            <person name="Vasconcelos A.T."/>
            <person name="Felipe M.S."/>
        </authorList>
    </citation>
    <scope>NUCLEOTIDE SEQUENCE [LARGE SCALE GENOMIC DNA]</scope>
    <source>
        <strain evidence="2 3">1099-18</strain>
    </source>
</reference>
<evidence type="ECO:0000313" key="2">
    <source>
        <dbReference type="EMBL" id="KJR87873.1"/>
    </source>
</evidence>
<evidence type="ECO:0000313" key="3">
    <source>
        <dbReference type="Proteomes" id="UP000033710"/>
    </source>
</evidence>
<reference evidence="2 3" key="2">
    <citation type="journal article" date="2015" name="Eukaryot. Cell">
        <title>Asexual propagation of a virulent clone complex in a human and feline outbreak of sporotrichosis.</title>
        <authorList>
            <person name="Teixeira Mde M."/>
            <person name="Rodrigues A.M."/>
            <person name="Tsui C.K."/>
            <person name="de Almeida L.G."/>
            <person name="Van Diepeningen A.D."/>
            <person name="van den Ende B.G."/>
            <person name="Fernandes G.F."/>
            <person name="Kano R."/>
            <person name="Hamelin R.C."/>
            <person name="Lopes-Bezerra L.M."/>
            <person name="Vasconcelos A.T."/>
            <person name="de Hoog S."/>
            <person name="de Camargo Z.P."/>
            <person name="Felipe M.S."/>
        </authorList>
    </citation>
    <scope>NUCLEOTIDE SEQUENCE [LARGE SCALE GENOMIC DNA]</scope>
    <source>
        <strain evidence="2 3">1099-18</strain>
    </source>
</reference>
<dbReference type="RefSeq" id="XP_016590549.1">
    <property type="nucleotide sequence ID" value="XM_016734749.1"/>
</dbReference>
<dbReference type="VEuPathDB" id="FungiDB:SPSK_08105"/>
<dbReference type="KEGG" id="ssck:SPSK_08105"/>
<feature type="compositionally biased region" description="Basic and acidic residues" evidence="1">
    <location>
        <begin position="47"/>
        <end position="60"/>
    </location>
</feature>
<gene>
    <name evidence="2" type="ORF">SPSK_08105</name>
</gene>
<comment type="caution">
    <text evidence="2">The sequence shown here is derived from an EMBL/GenBank/DDBJ whole genome shotgun (WGS) entry which is preliminary data.</text>
</comment>
<sequence>MPEKAHPRMHSPSSRDSVLLVARQGGTAKSGGESRQGKEMTTGGVEESQRSDKSRERSSECMRNAAMDQSSRVVKAGCMRESIDDAHREPDEKVQCPLAQPTPKRQGAFAARKELLLQQAPVDPL</sequence>
<dbReference type="Proteomes" id="UP000033710">
    <property type="component" value="Unassembled WGS sequence"/>
</dbReference>
<protein>
    <submittedName>
        <fullName evidence="2">Uncharacterized protein</fullName>
    </submittedName>
</protein>
<accession>A0A0F2MDV6</accession>
<dbReference type="AlphaFoldDB" id="A0A0F2MDV6"/>
<name>A0A0F2MDV6_SPOSC</name>
<dbReference type="GeneID" id="27670026"/>
<feature type="region of interest" description="Disordered" evidence="1">
    <location>
        <begin position="1"/>
        <end position="73"/>
    </location>
</feature>